<gene>
    <name evidence="1" type="ORF">H0921_16670</name>
</gene>
<organism evidence="1 2">
    <name type="scientific">Thermogemmata fonticola</name>
    <dbReference type="NCBI Taxonomy" id="2755323"/>
    <lineage>
        <taxon>Bacteria</taxon>
        <taxon>Pseudomonadati</taxon>
        <taxon>Planctomycetota</taxon>
        <taxon>Planctomycetia</taxon>
        <taxon>Gemmatales</taxon>
        <taxon>Gemmataceae</taxon>
        <taxon>Thermogemmata</taxon>
    </lineage>
</organism>
<evidence type="ECO:0000313" key="1">
    <source>
        <dbReference type="EMBL" id="MBA2227795.1"/>
    </source>
</evidence>
<proteinExistence type="predicted"/>
<dbReference type="CDD" id="cd00688">
    <property type="entry name" value="ISOPREN_C2_like"/>
    <property type="match status" value="1"/>
</dbReference>
<dbReference type="RefSeq" id="WP_194539658.1">
    <property type="nucleotide sequence ID" value="NZ_JACEFB010000019.1"/>
</dbReference>
<keyword evidence="2" id="KW-1185">Reference proteome</keyword>
<evidence type="ECO:0000313" key="2">
    <source>
        <dbReference type="Proteomes" id="UP000542342"/>
    </source>
</evidence>
<dbReference type="InterPro" id="IPR008930">
    <property type="entry name" value="Terpenoid_cyclase/PrenylTrfase"/>
</dbReference>
<dbReference type="SUPFAM" id="SSF48239">
    <property type="entry name" value="Terpenoid cyclases/Protein prenyltransferases"/>
    <property type="match status" value="1"/>
</dbReference>
<sequence length="398" mass="43812">MRGQSGTSVRGRGKRWAWVGLAALVGLSLGPVAAQPQPATKDKEADLDKRVEAAVERGLEWLKRTQARDGSWSAQGGQYRVAMTALAGMAFLMEGSNLKEGKYSDQLQKAMEWFLSPARLQANGLIGDAAGGNFGSYMHGHGYALMFLACLYGEEEDPEQRARLERAIKKAVDFTCKAQTSKRHRKPEGKEVEVGGWGYVSATERNNFDEGSVTVTQLQALRAARNAGIAVPKEAIDKAVAYLEACTTPKGGIIYSYANSGGVAMAGQERPPLTCAAVTCGFSAGQYNSELAKKWIKFCKDHIPIAQGRQAHDEYQSYYFAQMVYILGDDRYGQLFPNEPKENWLTWSKYKKAVFPYLLEQQSNDGSWTSGYIGPVFTTSVNLAILQLEKGILPLYQR</sequence>
<dbReference type="Gene3D" id="1.50.10.20">
    <property type="match status" value="2"/>
</dbReference>
<dbReference type="AlphaFoldDB" id="A0A7V8VGU1"/>
<name>A0A7V8VGU1_9BACT</name>
<dbReference type="EMBL" id="JACEFB010000019">
    <property type="protein sequence ID" value="MBA2227795.1"/>
    <property type="molecule type" value="Genomic_DNA"/>
</dbReference>
<reference evidence="1 2" key="1">
    <citation type="submission" date="2020-07" db="EMBL/GenBank/DDBJ databases">
        <title>Thermogemmata thermophila gen. nov., sp. nov., a novel moderate thermophilic planctomycete from a Kamchatka hot spring.</title>
        <authorList>
            <person name="Elcheninov A.G."/>
            <person name="Podosokorskaya O.A."/>
            <person name="Kovaleva O.L."/>
            <person name="Novikov A."/>
            <person name="Bonch-Osmolovskaya E.A."/>
            <person name="Toshchakov S.V."/>
            <person name="Kublanov I.V."/>
        </authorList>
    </citation>
    <scope>NUCLEOTIDE SEQUENCE [LARGE SCALE GENOMIC DNA]</scope>
    <source>
        <strain evidence="1 2">2918</strain>
    </source>
</reference>
<accession>A0A7V8VGU1</accession>
<comment type="caution">
    <text evidence="1">The sequence shown here is derived from an EMBL/GenBank/DDBJ whole genome shotgun (WGS) entry which is preliminary data.</text>
</comment>
<protein>
    <submittedName>
        <fullName evidence="1">Terpene cyclase/mutase family protein</fullName>
    </submittedName>
</protein>
<dbReference type="Proteomes" id="UP000542342">
    <property type="component" value="Unassembled WGS sequence"/>
</dbReference>